<gene>
    <name evidence="1" type="ORF">AT302_25445</name>
</gene>
<proteinExistence type="predicted"/>
<keyword evidence="2" id="KW-1185">Reference proteome</keyword>
<organism evidence="1 2">
    <name type="scientific">Pandoraea norimbergensis</name>
    <dbReference type="NCBI Taxonomy" id="93219"/>
    <lineage>
        <taxon>Bacteria</taxon>
        <taxon>Pseudomonadati</taxon>
        <taxon>Pseudomonadota</taxon>
        <taxon>Betaproteobacteria</taxon>
        <taxon>Burkholderiales</taxon>
        <taxon>Burkholderiaceae</taxon>
        <taxon>Pandoraea</taxon>
    </lineage>
</organism>
<protein>
    <submittedName>
        <fullName evidence="1">Uncharacterized protein</fullName>
    </submittedName>
</protein>
<evidence type="ECO:0000313" key="2">
    <source>
        <dbReference type="Proteomes" id="UP000060277"/>
    </source>
</evidence>
<reference evidence="2" key="1">
    <citation type="submission" date="2015-12" db="EMBL/GenBank/DDBJ databases">
        <title>Complete genome sequence of Pandoraea norimbergensis DSM 11628.</title>
        <authorList>
            <person name="Ee R."/>
            <person name="Lim Y.-L."/>
            <person name="Yong D."/>
            <person name="Yin W.-F."/>
            <person name="Chan K.-G."/>
        </authorList>
    </citation>
    <scope>NUCLEOTIDE SEQUENCE [LARGE SCALE GENOMIC DNA]</scope>
    <source>
        <strain evidence="2">DSM 11628</strain>
    </source>
</reference>
<sequence>MVNPASIGVDGLDRQVEEICRFFSDIRGTPRGTGIEPHRKSALRLAGEMSRYTRQALVDAAQEIAAQIAALRGVQASFQRRPAACGDTTPLRIVREGADYFLKPAASHSLLSIKQKAARTQAQHLAVLVGLTADTPVTFRRLSELGFGETDVEPGSTSPAGGAGKTCFPDARLSILRERRGQIDVLIRTLDNVTSKRPSSIQRSVMPNVVLTGYTPKHDIRRAEFHDDFAGALANPAASVRRGNALGINLTLRAWDRS</sequence>
<evidence type="ECO:0000313" key="1">
    <source>
        <dbReference type="EMBL" id="ALS62642.1"/>
    </source>
</evidence>
<dbReference type="RefSeq" id="WP_058379499.1">
    <property type="nucleotide sequence ID" value="NZ_CP013480.3"/>
</dbReference>
<dbReference type="EMBL" id="CP013480">
    <property type="protein sequence ID" value="ALS62642.1"/>
    <property type="molecule type" value="Genomic_DNA"/>
</dbReference>
<dbReference type="Proteomes" id="UP000060277">
    <property type="component" value="Chromosome"/>
</dbReference>
<accession>A0ABN4JMZ3</accession>
<name>A0ABN4JMZ3_9BURK</name>